<evidence type="ECO:0000256" key="3">
    <source>
        <dbReference type="ARBA" id="ARBA00022723"/>
    </source>
</evidence>
<evidence type="ECO:0000313" key="11">
    <source>
        <dbReference type="EMBL" id="JAF98714.1"/>
    </source>
</evidence>
<dbReference type="GO" id="GO:0005634">
    <property type="term" value="C:nucleus"/>
    <property type="evidence" value="ECO:0007669"/>
    <property type="project" value="UniProtKB-SubCell"/>
</dbReference>
<evidence type="ECO:0000256" key="1">
    <source>
        <dbReference type="ARBA" id="ARBA00004123"/>
    </source>
</evidence>
<proteinExistence type="inferred from homology"/>
<dbReference type="InterPro" id="IPR019786">
    <property type="entry name" value="Zinc_finger_PHD-type_CS"/>
</dbReference>
<feature type="domain" description="Zinc finger PHD-type" evidence="9">
    <location>
        <begin position="43"/>
        <end position="88"/>
    </location>
</feature>
<feature type="compositionally biased region" description="Basic and acidic residues" evidence="8">
    <location>
        <begin position="28"/>
        <end position="38"/>
    </location>
</feature>
<keyword evidence="5 7" id="KW-0862">Zinc</keyword>
<feature type="region of interest" description="Disordered" evidence="8">
    <location>
        <begin position="1"/>
        <end position="38"/>
    </location>
</feature>
<dbReference type="InterPro" id="IPR011011">
    <property type="entry name" value="Znf_FYVE_PHD"/>
</dbReference>
<dbReference type="SUPFAM" id="SSF57903">
    <property type="entry name" value="FYVE/PHD zinc finger"/>
    <property type="match status" value="1"/>
</dbReference>
<feature type="binding site" evidence="7">
    <location>
        <position position="84"/>
    </location>
    <ligand>
        <name>Zn(2+)</name>
        <dbReference type="ChEBI" id="CHEBI:29105"/>
        <label>2</label>
    </ligand>
</feature>
<dbReference type="EMBL" id="GBRD01015227">
    <property type="protein sequence ID" value="JAG50599.1"/>
    <property type="molecule type" value="Transcribed_RNA"/>
</dbReference>
<dbReference type="AlphaFoldDB" id="A0A0A9W1I1"/>
<evidence type="ECO:0000313" key="10">
    <source>
        <dbReference type="EMBL" id="JAF98709.1"/>
    </source>
</evidence>
<evidence type="ECO:0000259" key="9">
    <source>
        <dbReference type="SMART" id="SM00249"/>
    </source>
</evidence>
<reference evidence="11" key="1">
    <citation type="journal article" date="2014" name="PLoS ONE">
        <title>Transcriptome-Based Identification of ABC Transporters in the Western Tarnished Plant Bug Lygus hesperus.</title>
        <authorList>
            <person name="Hull J.J."/>
            <person name="Chaney K."/>
            <person name="Geib S.M."/>
            <person name="Fabrick J.A."/>
            <person name="Brent C.S."/>
            <person name="Walsh D."/>
            <person name="Lavine L.C."/>
        </authorList>
    </citation>
    <scope>NUCLEOTIDE SEQUENCE</scope>
</reference>
<dbReference type="InterPro" id="IPR028651">
    <property type="entry name" value="ING_fam"/>
</dbReference>
<feature type="binding site" evidence="7">
    <location>
        <position position="68"/>
    </location>
    <ligand>
        <name>Zn(2+)</name>
        <dbReference type="ChEBI" id="CHEBI:29105"/>
        <label>1</label>
    </ligand>
</feature>
<dbReference type="EMBL" id="GBHO01044894">
    <property type="protein sequence ID" value="JAF98709.1"/>
    <property type="molecule type" value="Transcribed_RNA"/>
</dbReference>
<evidence type="ECO:0000256" key="2">
    <source>
        <dbReference type="ARBA" id="ARBA00010210"/>
    </source>
</evidence>
<dbReference type="SMART" id="SM00249">
    <property type="entry name" value="PHD"/>
    <property type="match status" value="1"/>
</dbReference>
<keyword evidence="3 7" id="KW-0479">Metal-binding</keyword>
<feature type="binding site" evidence="7">
    <location>
        <position position="44"/>
    </location>
    <ligand>
        <name>Zn(2+)</name>
        <dbReference type="ChEBI" id="CHEBI:29105"/>
        <label>1</label>
    </ligand>
</feature>
<feature type="binding site" evidence="7">
    <location>
        <position position="71"/>
    </location>
    <ligand>
        <name>Zn(2+)</name>
        <dbReference type="ChEBI" id="CHEBI:29105"/>
        <label>1</label>
    </ligand>
</feature>
<feature type="binding site" evidence="7">
    <location>
        <position position="46"/>
    </location>
    <ligand>
        <name>Zn(2+)</name>
        <dbReference type="ChEBI" id="CHEBI:29105"/>
        <label>1</label>
    </ligand>
</feature>
<evidence type="ECO:0000256" key="8">
    <source>
        <dbReference type="SAM" id="MobiDB-lite"/>
    </source>
</evidence>
<accession>A0A0A9W1I1</accession>
<evidence type="ECO:0000313" key="12">
    <source>
        <dbReference type="EMBL" id="JAG50599.1"/>
    </source>
</evidence>
<dbReference type="Gene3D" id="3.30.40.10">
    <property type="entry name" value="Zinc/RING finger domain, C3HC4 (zinc finger)"/>
    <property type="match status" value="1"/>
</dbReference>
<dbReference type="GO" id="GO:0008270">
    <property type="term" value="F:zinc ion binding"/>
    <property type="evidence" value="ECO:0007669"/>
    <property type="project" value="UniProtKB-KW"/>
</dbReference>
<keyword evidence="6" id="KW-0539">Nucleus</keyword>
<sequence length="106" mass="12144">MTAAPMENVKEDKKPASAKPTKKRKRRNPLEPIKHQNPNDKLHCICTDVEWGQMVKCSNERCAIKLYHLDCVVLTEEPEEPWYCPICRDSDSRILNPSYASQDGSS</sequence>
<feature type="binding site" evidence="7">
    <location>
        <position position="87"/>
    </location>
    <ligand>
        <name>Zn(2+)</name>
        <dbReference type="ChEBI" id="CHEBI:29105"/>
        <label>2</label>
    </ligand>
</feature>
<organism evidence="11">
    <name type="scientific">Lygus hesperus</name>
    <name type="common">Western plant bug</name>
    <dbReference type="NCBI Taxonomy" id="30085"/>
    <lineage>
        <taxon>Eukaryota</taxon>
        <taxon>Metazoa</taxon>
        <taxon>Ecdysozoa</taxon>
        <taxon>Arthropoda</taxon>
        <taxon>Hexapoda</taxon>
        <taxon>Insecta</taxon>
        <taxon>Pterygota</taxon>
        <taxon>Neoptera</taxon>
        <taxon>Paraneoptera</taxon>
        <taxon>Hemiptera</taxon>
        <taxon>Heteroptera</taxon>
        <taxon>Panheteroptera</taxon>
        <taxon>Cimicomorpha</taxon>
        <taxon>Miridae</taxon>
        <taxon>Mirini</taxon>
        <taxon>Lygus</taxon>
    </lineage>
</organism>
<evidence type="ECO:0000256" key="5">
    <source>
        <dbReference type="ARBA" id="ARBA00022833"/>
    </source>
</evidence>
<dbReference type="PROSITE" id="PS01359">
    <property type="entry name" value="ZF_PHD_1"/>
    <property type="match status" value="1"/>
</dbReference>
<reference evidence="12" key="3">
    <citation type="submission" date="2014-09" db="EMBL/GenBank/DDBJ databases">
        <authorList>
            <person name="Magalhaes I.L.F."/>
            <person name="Oliveira U."/>
            <person name="Santos F.R."/>
            <person name="Vidigal T.H.D.A."/>
            <person name="Brescovit A.D."/>
            <person name="Santos A.J."/>
        </authorList>
    </citation>
    <scope>NUCLEOTIDE SEQUENCE</scope>
</reference>
<dbReference type="EMBL" id="GBHO01044889">
    <property type="protein sequence ID" value="JAF98714.1"/>
    <property type="molecule type" value="Transcribed_RNA"/>
</dbReference>
<dbReference type="InterPro" id="IPR001965">
    <property type="entry name" value="Znf_PHD"/>
</dbReference>
<evidence type="ECO:0000256" key="6">
    <source>
        <dbReference type="ARBA" id="ARBA00023242"/>
    </source>
</evidence>
<comment type="subcellular location">
    <subcellularLocation>
        <location evidence="1">Nucleus</location>
    </subcellularLocation>
</comment>
<feature type="binding site" evidence="7">
    <location>
        <position position="62"/>
    </location>
    <ligand>
        <name>Zn(2+)</name>
        <dbReference type="ChEBI" id="CHEBI:29105"/>
        <label>2</label>
    </ligand>
</feature>
<evidence type="ECO:0000256" key="7">
    <source>
        <dbReference type="PIRSR" id="PIRSR628651-51"/>
    </source>
</evidence>
<dbReference type="PANTHER" id="PTHR10333">
    <property type="entry name" value="INHIBITOR OF GROWTH PROTEIN"/>
    <property type="match status" value="1"/>
</dbReference>
<keyword evidence="4" id="KW-0863">Zinc-finger</keyword>
<comment type="similarity">
    <text evidence="2">Belongs to the ING family.</text>
</comment>
<dbReference type="InterPro" id="IPR013083">
    <property type="entry name" value="Znf_RING/FYVE/PHD"/>
</dbReference>
<feature type="binding site" evidence="7">
    <location>
        <position position="57"/>
    </location>
    <ligand>
        <name>Zn(2+)</name>
        <dbReference type="ChEBI" id="CHEBI:29105"/>
        <label>2</label>
    </ligand>
</feature>
<gene>
    <name evidence="11" type="primary">Ing2_0</name>
    <name evidence="10" type="synonym">Ing2_1</name>
    <name evidence="10" type="ORF">CM83_47242</name>
    <name evidence="11" type="ORF">CM83_47245</name>
</gene>
<name>A0A0A9W1I1_LYGHE</name>
<evidence type="ECO:0000256" key="4">
    <source>
        <dbReference type="ARBA" id="ARBA00022771"/>
    </source>
</evidence>
<reference evidence="11" key="2">
    <citation type="submission" date="2014-07" db="EMBL/GenBank/DDBJ databases">
        <authorList>
            <person name="Hull J."/>
        </authorList>
    </citation>
    <scope>NUCLEOTIDE SEQUENCE</scope>
</reference>
<protein>
    <submittedName>
        <fullName evidence="11">Inhibitor of growth protein 2</fullName>
    </submittedName>
</protein>